<dbReference type="PANTHER" id="PTHR46260:SF3">
    <property type="entry name" value="RING-TYPE DOMAIN-CONTAINING PROTEIN"/>
    <property type="match status" value="1"/>
</dbReference>
<dbReference type="GO" id="GO:0005524">
    <property type="term" value="F:ATP binding"/>
    <property type="evidence" value="ECO:0007669"/>
    <property type="project" value="UniProtKB-UniRule"/>
</dbReference>
<evidence type="ECO:0000256" key="4">
    <source>
        <dbReference type="SAM" id="MobiDB-lite"/>
    </source>
</evidence>
<dbReference type="Pfam" id="PF01344">
    <property type="entry name" value="Kelch_1"/>
    <property type="match status" value="1"/>
</dbReference>
<feature type="compositionally biased region" description="Pro residues" evidence="4">
    <location>
        <begin position="346"/>
        <end position="375"/>
    </location>
</feature>
<evidence type="ECO:0000256" key="2">
    <source>
        <dbReference type="ARBA" id="ARBA00022737"/>
    </source>
</evidence>
<dbReference type="SMART" id="SM00220">
    <property type="entry name" value="S_TKc"/>
    <property type="match status" value="1"/>
</dbReference>
<dbReference type="InterPro" id="IPR011043">
    <property type="entry name" value="Gal_Oxase/kelch_b-propeller"/>
</dbReference>
<organism evidence="7 8">
    <name type="scientific">Rhodococcus ruber</name>
    <dbReference type="NCBI Taxonomy" id="1830"/>
    <lineage>
        <taxon>Bacteria</taxon>
        <taxon>Bacillati</taxon>
        <taxon>Actinomycetota</taxon>
        <taxon>Actinomycetes</taxon>
        <taxon>Mycobacteriales</taxon>
        <taxon>Nocardiaceae</taxon>
        <taxon>Rhodococcus</taxon>
    </lineage>
</organism>
<keyword evidence="2" id="KW-0677">Repeat</keyword>
<dbReference type="Gene3D" id="2.120.10.80">
    <property type="entry name" value="Kelch-type beta propeller"/>
    <property type="match status" value="4"/>
</dbReference>
<dbReference type="GO" id="GO:0004672">
    <property type="term" value="F:protein kinase activity"/>
    <property type="evidence" value="ECO:0007669"/>
    <property type="project" value="InterPro"/>
</dbReference>
<evidence type="ECO:0000256" key="1">
    <source>
        <dbReference type="ARBA" id="ARBA00022441"/>
    </source>
</evidence>
<dbReference type="Pfam" id="PF00069">
    <property type="entry name" value="Pkinase"/>
    <property type="match status" value="1"/>
</dbReference>
<protein>
    <submittedName>
        <fullName evidence="7">Protein kinase</fullName>
    </submittedName>
</protein>
<dbReference type="SMART" id="SM00612">
    <property type="entry name" value="Kelch"/>
    <property type="match status" value="10"/>
</dbReference>
<dbReference type="PANTHER" id="PTHR46260">
    <property type="entry name" value="RING-TYPE DOMAIN-CONTAINING PROTEIN"/>
    <property type="match status" value="1"/>
</dbReference>
<feature type="region of interest" description="Disordered" evidence="4">
    <location>
        <begin position="296"/>
        <end position="380"/>
    </location>
</feature>
<sequence>MADFDPEATRPAGQGIAAELAAAGFDDALVVGRGGFGVVYRCRQRSLGRTVAIKVLSSDLDAENRERFLREGFAMGGLSGHPNIVNILQVGVTSTGRPYIVMPYHPNDSLAVRVRRDGPMPWWDVVRVGVKLAGALETAHRAGTLHRDVKPANILVTEYGEPQLTDFGIARIAGGFETATGAFTGSLAFTAPEVLEGKPPTPASDIYGLGAAMFALITGRAAFERRTGEEIIAQFLRITSQPIPDLRPHGIPDDVCTAIEHAMSVDPARRPATAADFGRELQQVQARHGRHVDDMALPGESRFHDQPTGRHPLVGPVTAGPGSTGPGGTGPGTAAPATVTAVSPGSAPPRPNGRPPSSGPPPRSGPPSSGPPRPGESPARRTARLPVLLAVLAVALLAVAATAVFVATRQAGDAGTAAAGETTEVAPTAGWRPLRDAPTARQQTAATVADGTVWVFGGLDDSGSSPAHEGYDPAIDTWKSGPDLPIPLNHAMAVTWDGVPVVLGGWIPDGPDLTATASNRVFAVRNGEWVEMPPMPRARAAGAAVTIGDRIYVFGGQADDTLIRPTDVFDGTAWSTVADLPTPREHLAAATDGTYAYALGGRDLAADKNVATVERFDPTTGSWTALPDMPTPRGGLGATYIDGRIVAAGGEEPTRVLADVEAFDLTTGTWSELPDLRTPRHGLALGAVGDTVYAIDGATEPTHAESTSVTEALQIPPRRVQPGPAWRQLRDAPTARQQTAAAVADGTVWVLGGLDNNGSTARVEGYDPAIDTWKVGPDLPLPLNHAMAVEYADELVVLGGWVPEGADLTARPSDRVFALRGGEWAELPAMPQARAAGAAVTIGDRIYVFGGQADDTLLTTTDVYDGSSWSTVADLPTPREHLAATTDGTYAYAVGGRDLAADKNVATVERYDPGTDTWTALPDMPTPRGGLGVTHLDGRIVAAGGEEPTRVLADVEAFDLITGTWSELPPLGVARHGLVVATVGTTVYAVDGAQRPTHAQSTALAEALDFW</sequence>
<dbReference type="Proteomes" id="UP000042997">
    <property type="component" value="Unassembled WGS sequence"/>
</dbReference>
<keyword evidence="5" id="KW-0472">Membrane</keyword>
<dbReference type="InterPro" id="IPR051746">
    <property type="entry name" value="Kelch_domain_containing_8"/>
</dbReference>
<dbReference type="InterPro" id="IPR017441">
    <property type="entry name" value="Protein_kinase_ATP_BS"/>
</dbReference>
<name>A0A098BKM3_9NOCA</name>
<evidence type="ECO:0000313" key="7">
    <source>
        <dbReference type="EMBL" id="CDZ88271.1"/>
    </source>
</evidence>
<proteinExistence type="predicted"/>
<feature type="binding site" evidence="3">
    <location>
        <position position="54"/>
    </location>
    <ligand>
        <name>ATP</name>
        <dbReference type="ChEBI" id="CHEBI:30616"/>
    </ligand>
</feature>
<evidence type="ECO:0000256" key="5">
    <source>
        <dbReference type="SAM" id="Phobius"/>
    </source>
</evidence>
<dbReference type="EMBL" id="CCSD01000050">
    <property type="protein sequence ID" value="CDZ88271.1"/>
    <property type="molecule type" value="Genomic_DNA"/>
</dbReference>
<dbReference type="PRINTS" id="PR00501">
    <property type="entry name" value="KELCHREPEAT"/>
</dbReference>
<dbReference type="SUPFAM" id="SSF56112">
    <property type="entry name" value="Protein kinase-like (PK-like)"/>
    <property type="match status" value="1"/>
</dbReference>
<dbReference type="SUPFAM" id="SSF117281">
    <property type="entry name" value="Kelch motif"/>
    <property type="match status" value="2"/>
</dbReference>
<dbReference type="InterPro" id="IPR000719">
    <property type="entry name" value="Prot_kinase_dom"/>
</dbReference>
<keyword evidence="1" id="KW-0880">Kelch repeat</keyword>
<evidence type="ECO:0000256" key="3">
    <source>
        <dbReference type="PROSITE-ProRule" id="PRU10141"/>
    </source>
</evidence>
<reference evidence="7 8" key="1">
    <citation type="journal article" date="2014" name="Genome Announc.">
        <title>Draft Genome Sequence of Propane- and Butane-Oxidizing Actinobacterium Rhodococcus ruber IEGM 231.</title>
        <authorList>
            <person name="Ivshina I.B."/>
            <person name="Kuyukina M.S."/>
            <person name="Krivoruchko A.V."/>
            <person name="Barbe V."/>
            <person name="Fischer C."/>
        </authorList>
    </citation>
    <scope>NUCLEOTIDE SEQUENCE [LARGE SCALE GENOMIC DNA]</scope>
</reference>
<dbReference type="CDD" id="cd14014">
    <property type="entry name" value="STKc_PknB_like"/>
    <property type="match status" value="1"/>
</dbReference>
<dbReference type="InterPro" id="IPR011009">
    <property type="entry name" value="Kinase-like_dom_sf"/>
</dbReference>
<dbReference type="InterPro" id="IPR015915">
    <property type="entry name" value="Kelch-typ_b-propeller"/>
</dbReference>
<gene>
    <name evidence="7" type="ORF">RHRU231_40021</name>
</gene>
<feature type="transmembrane region" description="Helical" evidence="5">
    <location>
        <begin position="387"/>
        <end position="407"/>
    </location>
</feature>
<feature type="domain" description="Protein kinase" evidence="6">
    <location>
        <begin position="25"/>
        <end position="282"/>
    </location>
</feature>
<accession>A0A098BKM3</accession>
<keyword evidence="7" id="KW-0808">Transferase</keyword>
<feature type="compositionally biased region" description="Gly residues" evidence="4">
    <location>
        <begin position="322"/>
        <end position="331"/>
    </location>
</feature>
<evidence type="ECO:0000313" key="8">
    <source>
        <dbReference type="Proteomes" id="UP000042997"/>
    </source>
</evidence>
<dbReference type="eggNOG" id="COG3055">
    <property type="taxonomic scope" value="Bacteria"/>
</dbReference>
<dbReference type="PROSITE" id="PS50011">
    <property type="entry name" value="PROTEIN_KINASE_DOM"/>
    <property type="match status" value="1"/>
</dbReference>
<dbReference type="eggNOG" id="COG0515">
    <property type="taxonomic scope" value="Bacteria"/>
</dbReference>
<feature type="compositionally biased region" description="Low complexity" evidence="4">
    <location>
        <begin position="332"/>
        <end position="345"/>
    </location>
</feature>
<keyword evidence="5" id="KW-0812">Transmembrane</keyword>
<dbReference type="AlphaFoldDB" id="A0A098BKM3"/>
<dbReference type="OrthoDB" id="136365at2"/>
<dbReference type="SUPFAM" id="SSF50965">
    <property type="entry name" value="Galactose oxidase, central domain"/>
    <property type="match status" value="1"/>
</dbReference>
<dbReference type="PROSITE" id="PS00107">
    <property type="entry name" value="PROTEIN_KINASE_ATP"/>
    <property type="match status" value="1"/>
</dbReference>
<evidence type="ECO:0000259" key="6">
    <source>
        <dbReference type="PROSITE" id="PS50011"/>
    </source>
</evidence>
<dbReference type="RefSeq" id="WP_040271404.1">
    <property type="nucleotide sequence ID" value="NZ_JAINZV010000003.1"/>
</dbReference>
<keyword evidence="3" id="KW-0067">ATP-binding</keyword>
<dbReference type="InterPro" id="IPR006652">
    <property type="entry name" value="Kelch_1"/>
</dbReference>
<keyword evidence="3" id="KW-0547">Nucleotide-binding</keyword>
<dbReference type="Gene3D" id="1.10.510.10">
    <property type="entry name" value="Transferase(Phosphotransferase) domain 1"/>
    <property type="match status" value="1"/>
</dbReference>
<keyword evidence="5" id="KW-1133">Transmembrane helix</keyword>
<keyword evidence="7" id="KW-0418">Kinase</keyword>
<dbReference type="Pfam" id="PF24681">
    <property type="entry name" value="Kelch_KLHDC2_KLHL20_DRC7"/>
    <property type="match status" value="2"/>
</dbReference>